<keyword evidence="1" id="KW-0175">Coiled coil</keyword>
<protein>
    <recommendedName>
        <fullName evidence="3">Portal protein</fullName>
    </recommendedName>
</protein>
<gene>
    <name evidence="2" type="ORF">UFOVP1457_10</name>
</gene>
<dbReference type="Pfam" id="PF23899">
    <property type="entry name" value="SU10_portal"/>
    <property type="match status" value="1"/>
</dbReference>
<evidence type="ECO:0008006" key="3">
    <source>
        <dbReference type="Google" id="ProtNLM"/>
    </source>
</evidence>
<name>A0A6J5SJI0_9CAUD</name>
<dbReference type="InterPro" id="IPR056909">
    <property type="entry name" value="SU10_portal"/>
</dbReference>
<dbReference type="EMBL" id="LR797409">
    <property type="protein sequence ID" value="CAB4213951.1"/>
    <property type="molecule type" value="Genomic_DNA"/>
</dbReference>
<organism evidence="2">
    <name type="scientific">uncultured Caudovirales phage</name>
    <dbReference type="NCBI Taxonomy" id="2100421"/>
    <lineage>
        <taxon>Viruses</taxon>
        <taxon>Duplodnaviria</taxon>
        <taxon>Heunggongvirae</taxon>
        <taxon>Uroviricota</taxon>
        <taxon>Caudoviricetes</taxon>
        <taxon>Peduoviridae</taxon>
        <taxon>Maltschvirus</taxon>
        <taxon>Maltschvirus maltsch</taxon>
    </lineage>
</organism>
<evidence type="ECO:0000313" key="2">
    <source>
        <dbReference type="EMBL" id="CAB4213951.1"/>
    </source>
</evidence>
<feature type="coiled-coil region" evidence="1">
    <location>
        <begin position="566"/>
        <end position="607"/>
    </location>
</feature>
<reference evidence="2" key="1">
    <citation type="submission" date="2020-05" db="EMBL/GenBank/DDBJ databases">
        <authorList>
            <person name="Chiriac C."/>
            <person name="Salcher M."/>
            <person name="Ghai R."/>
            <person name="Kavagutti S V."/>
        </authorList>
    </citation>
    <scope>NUCLEOTIDE SEQUENCE</scope>
</reference>
<evidence type="ECO:0000256" key="1">
    <source>
        <dbReference type="SAM" id="Coils"/>
    </source>
</evidence>
<sequence length="689" mass="77499">MATKKEPKLEQNEFYEPTEADKELVAFVVDHCDRWRTYRDTNHLPDYLEYERIFRGQWASEDKTRDSERSRIVTPATQQAVETRHAEIMEAIFGQGDFFDIEDNIQDVNGNPIDVEMIKSQLMEDFKKDKIRKAIDQIELMAEIYGTGIGEIVVKTEKEYVPSTQPIDGQMGQAAIGVMEKDRIAVKIMPINPKNFLFDPNGTSIEDCLGVAVEKFISIHKIVQGIESGVYRKVDLTTTGDDSDLEPTQESSQYKDQKVLLLTYYGLVPREYLKNLEENKDVVDLFPENSASDDYADMVEAIVVIANDGQLLKAEENPYMMKDRPILSYQDDTVPNRLLGRGTVEKAFNMQKAIDAQIRSHLDSLALTTSPMIAMDATRLPRGAKFEVKPGKAILTNGAPSEILYPFKFGQTDGNNLATSKEFERMLLQATGTLDSNGMVSQVSRDAGQGGMSMAVASIIKKYKRTLVNFQEDFLVPFIKKAAFRYMQFDPNRYPSVDMNFIPTATLGIIAREYEQQQFIALLQTLGPNTPVLPVILKGIVSNSSLSNRFEMMAALDKMSQPDPQAQQLQQAQQQLALQAAQAQIAVNTTQAEQNRAEAQKLNAETQLMPMEMQAKAMAANTKNLPNQDDLASREFDKRVKIADLMLKEADIKNKSKIVELQMADKVNSQNQVKQDFLTKLTNGLNQNG</sequence>
<proteinExistence type="predicted"/>
<accession>A0A6J5SJI0</accession>